<keyword evidence="3" id="KW-1185">Reference proteome</keyword>
<feature type="domain" description="DUF4440" evidence="1">
    <location>
        <begin position="11"/>
        <end position="114"/>
    </location>
</feature>
<organism evidence="2 3">
    <name type="scientific">Roseateles amylovorans</name>
    <dbReference type="NCBI Taxonomy" id="2978473"/>
    <lineage>
        <taxon>Bacteria</taxon>
        <taxon>Pseudomonadati</taxon>
        <taxon>Pseudomonadota</taxon>
        <taxon>Betaproteobacteria</taxon>
        <taxon>Burkholderiales</taxon>
        <taxon>Sphaerotilaceae</taxon>
        <taxon>Roseateles</taxon>
    </lineage>
</organism>
<dbReference type="RefSeq" id="WP_261756263.1">
    <property type="nucleotide sequence ID" value="NZ_CP104562.2"/>
</dbReference>
<gene>
    <name evidence="2" type="ORF">N4261_15920</name>
</gene>
<dbReference type="SUPFAM" id="SSF54427">
    <property type="entry name" value="NTF2-like"/>
    <property type="match status" value="1"/>
</dbReference>
<accession>A0ABY6ATH6</accession>
<dbReference type="EMBL" id="CP104562">
    <property type="protein sequence ID" value="UXH76531.1"/>
    <property type="molecule type" value="Genomic_DNA"/>
</dbReference>
<proteinExistence type="predicted"/>
<dbReference type="InterPro" id="IPR027843">
    <property type="entry name" value="DUF4440"/>
</dbReference>
<evidence type="ECO:0000313" key="3">
    <source>
        <dbReference type="Proteomes" id="UP001064933"/>
    </source>
</evidence>
<name>A0ABY6ATH6_9BURK</name>
<dbReference type="InterPro" id="IPR032710">
    <property type="entry name" value="NTF2-like_dom_sf"/>
</dbReference>
<reference evidence="2" key="1">
    <citation type="submission" date="2022-10" db="EMBL/GenBank/DDBJ databases">
        <title>Characterization and whole genome sequencing of a new Roseateles species, isolated from fresh water.</title>
        <authorList>
            <person name="Guliayeva D.Y."/>
            <person name="Akhremchuk A.E."/>
            <person name="Sikolenko M.A."/>
            <person name="Valentovich L.N."/>
            <person name="Sidarenka A.V."/>
        </authorList>
    </citation>
    <scope>NUCLEOTIDE SEQUENCE</scope>
    <source>
        <strain evidence="2">BIM B-1768</strain>
    </source>
</reference>
<dbReference type="Proteomes" id="UP001064933">
    <property type="component" value="Chromosome"/>
</dbReference>
<dbReference type="Pfam" id="PF14534">
    <property type="entry name" value="DUF4440"/>
    <property type="match status" value="1"/>
</dbReference>
<sequence>MIHETLVQTLSRLEADLHRPELRGDAVRLNALLHPDFEEVGRSGRHWSRADILAMMLSETVPVEVVADGYAAVVLQPGAALLTYRAAHRLADGSLARHTLRASVWLQTQGRWQMRYHQGTAAANPW</sequence>
<evidence type="ECO:0000259" key="1">
    <source>
        <dbReference type="Pfam" id="PF14534"/>
    </source>
</evidence>
<evidence type="ECO:0000313" key="2">
    <source>
        <dbReference type="EMBL" id="UXH76531.1"/>
    </source>
</evidence>
<protein>
    <submittedName>
        <fullName evidence="2">Nuclear transport factor 2 family protein</fullName>
    </submittedName>
</protein>
<dbReference type="Gene3D" id="3.10.450.50">
    <property type="match status" value="1"/>
</dbReference>